<protein>
    <submittedName>
        <fullName evidence="4">Outer membrane lipoprotein carrier protein domain-conaining protein, LolA-like</fullName>
    </submittedName>
</protein>
<dbReference type="Gene3D" id="2.50.20.10">
    <property type="entry name" value="Lipoprotein localisation LolA/LolB/LppX"/>
    <property type="match status" value="1"/>
</dbReference>
<evidence type="ECO:0000256" key="2">
    <source>
        <dbReference type="SAM" id="MobiDB-lite"/>
    </source>
</evidence>
<dbReference type="EMBL" id="CP061800">
    <property type="protein sequence ID" value="QTA93503.1"/>
    <property type="molecule type" value="Genomic_DNA"/>
</dbReference>
<keyword evidence="4" id="KW-0449">Lipoprotein</keyword>
<feature type="compositionally biased region" description="Low complexity" evidence="2">
    <location>
        <begin position="32"/>
        <end position="84"/>
    </location>
</feature>
<gene>
    <name evidence="4" type="ORF">dnm_096040</name>
</gene>
<organism evidence="4 5">
    <name type="scientific">Desulfonema magnum</name>
    <dbReference type="NCBI Taxonomy" id="45655"/>
    <lineage>
        <taxon>Bacteria</taxon>
        <taxon>Pseudomonadati</taxon>
        <taxon>Thermodesulfobacteriota</taxon>
        <taxon>Desulfobacteria</taxon>
        <taxon>Desulfobacterales</taxon>
        <taxon>Desulfococcaceae</taxon>
        <taxon>Desulfonema</taxon>
    </lineage>
</organism>
<dbReference type="AlphaFoldDB" id="A0A975BXF5"/>
<reference evidence="4" key="1">
    <citation type="journal article" date="2021" name="Microb. Physiol.">
        <title>Proteogenomic Insights into the Physiology of Marine, Sulfate-Reducing, Filamentous Desulfonema limicola and Desulfonema magnum.</title>
        <authorList>
            <person name="Schnaars V."/>
            <person name="Wohlbrand L."/>
            <person name="Scheve S."/>
            <person name="Hinrichs C."/>
            <person name="Reinhardt R."/>
            <person name="Rabus R."/>
        </authorList>
    </citation>
    <scope>NUCLEOTIDE SEQUENCE</scope>
    <source>
        <strain evidence="4">4be13</strain>
    </source>
</reference>
<evidence type="ECO:0000256" key="3">
    <source>
        <dbReference type="SAM" id="SignalP"/>
    </source>
</evidence>
<keyword evidence="1 3" id="KW-0732">Signal</keyword>
<dbReference type="PANTHER" id="PTHR35869:SF1">
    <property type="entry name" value="OUTER-MEMBRANE LIPOPROTEIN CARRIER PROTEIN"/>
    <property type="match status" value="1"/>
</dbReference>
<dbReference type="InterPro" id="IPR004564">
    <property type="entry name" value="OM_lipoprot_carrier_LolA-like"/>
</dbReference>
<dbReference type="PANTHER" id="PTHR35869">
    <property type="entry name" value="OUTER-MEMBRANE LIPOPROTEIN CARRIER PROTEIN"/>
    <property type="match status" value="1"/>
</dbReference>
<feature type="chain" id="PRO_5038007840" evidence="3">
    <location>
        <begin position="23"/>
        <end position="293"/>
    </location>
</feature>
<name>A0A975BXF5_9BACT</name>
<feature type="signal peptide" evidence="3">
    <location>
        <begin position="1"/>
        <end position="22"/>
    </location>
</feature>
<keyword evidence="5" id="KW-1185">Reference proteome</keyword>
<dbReference type="KEGG" id="dmm:dnm_096040"/>
<sequence>MKIKLIIFLFCTLFFNIQTVFCENPSLTTTTTLPPENPSLTTTTTLPPENPSLTTTTTLPSENESLTTTTTLPSQNESLTTTFPPKNPFPTAALPTEDLSLSLDRIMDKVEKRYEGQGFIARFDQKATLKAMELTDTAFGKVFIKRPGMMRWEYEVPEKQIIITDSKTLWMYRPEDNQVMTGNAPTYFGDGKGASFLSDIKVIRKNFIVTLEKNSNPDYHILKLVPKEKKYDIDAIYLSISKTTSDVARIVTYNSYGDETLIELSKFQFNQNLDDAMFSFTIPEGTDILQLEE</sequence>
<dbReference type="SUPFAM" id="SSF89392">
    <property type="entry name" value="Prokaryotic lipoproteins and lipoprotein localization factors"/>
    <property type="match status" value="1"/>
</dbReference>
<evidence type="ECO:0000256" key="1">
    <source>
        <dbReference type="ARBA" id="ARBA00022729"/>
    </source>
</evidence>
<dbReference type="Pfam" id="PF03548">
    <property type="entry name" value="LolA"/>
    <property type="match status" value="1"/>
</dbReference>
<proteinExistence type="predicted"/>
<dbReference type="InterPro" id="IPR029046">
    <property type="entry name" value="LolA/LolB/LppX"/>
</dbReference>
<dbReference type="Proteomes" id="UP000663722">
    <property type="component" value="Chromosome"/>
</dbReference>
<evidence type="ECO:0000313" key="4">
    <source>
        <dbReference type="EMBL" id="QTA93503.1"/>
    </source>
</evidence>
<evidence type="ECO:0000313" key="5">
    <source>
        <dbReference type="Proteomes" id="UP000663722"/>
    </source>
</evidence>
<feature type="region of interest" description="Disordered" evidence="2">
    <location>
        <begin position="32"/>
        <end position="89"/>
    </location>
</feature>
<accession>A0A975BXF5</accession>
<dbReference type="CDD" id="cd16325">
    <property type="entry name" value="LolA"/>
    <property type="match status" value="1"/>
</dbReference>